<dbReference type="SMART" id="SM00052">
    <property type="entry name" value="EAL"/>
    <property type="match status" value="1"/>
</dbReference>
<dbReference type="RefSeq" id="WP_126802671.1">
    <property type="nucleotide sequence ID" value="NZ_PIPL01000001.1"/>
</dbReference>
<evidence type="ECO:0000259" key="1">
    <source>
        <dbReference type="PROSITE" id="PS50883"/>
    </source>
</evidence>
<accession>A0A432W6Z7</accession>
<dbReference type="Gene3D" id="3.20.20.450">
    <property type="entry name" value="EAL domain"/>
    <property type="match status" value="1"/>
</dbReference>
<dbReference type="InterPro" id="IPR050706">
    <property type="entry name" value="Cyclic-di-GMP_PDE-like"/>
</dbReference>
<evidence type="ECO:0000313" key="2">
    <source>
        <dbReference type="EMBL" id="RUO25853.1"/>
    </source>
</evidence>
<dbReference type="GO" id="GO:0071111">
    <property type="term" value="F:cyclic-guanylate-specific phosphodiesterase activity"/>
    <property type="evidence" value="ECO:0007669"/>
    <property type="project" value="InterPro"/>
</dbReference>
<protein>
    <recommendedName>
        <fullName evidence="1">EAL domain-containing protein</fullName>
    </recommendedName>
</protein>
<keyword evidence="3" id="KW-1185">Reference proteome</keyword>
<comment type="caution">
    <text evidence="2">The sequence shown here is derived from an EMBL/GenBank/DDBJ whole genome shotgun (WGS) entry which is preliminary data.</text>
</comment>
<dbReference type="Proteomes" id="UP000288293">
    <property type="component" value="Unassembled WGS sequence"/>
</dbReference>
<dbReference type="PROSITE" id="PS50883">
    <property type="entry name" value="EAL"/>
    <property type="match status" value="1"/>
</dbReference>
<dbReference type="InterPro" id="IPR001633">
    <property type="entry name" value="EAL_dom"/>
</dbReference>
<feature type="domain" description="EAL" evidence="1">
    <location>
        <begin position="2"/>
        <end position="258"/>
    </location>
</feature>
<gene>
    <name evidence="2" type="ORF">CWE09_03745</name>
</gene>
<dbReference type="CDD" id="cd01948">
    <property type="entry name" value="EAL"/>
    <property type="match status" value="1"/>
</dbReference>
<dbReference type="Pfam" id="PF00563">
    <property type="entry name" value="EAL"/>
    <property type="match status" value="1"/>
</dbReference>
<name>A0A432W6Z7_9GAMM</name>
<reference evidence="2 3" key="1">
    <citation type="journal article" date="2011" name="Front. Microbiol.">
        <title>Genomic signatures of strain selection and enhancement in Bacillus atrophaeus var. globigii, a historical biowarfare simulant.</title>
        <authorList>
            <person name="Gibbons H.S."/>
            <person name="Broomall S.M."/>
            <person name="McNew L.A."/>
            <person name="Daligault H."/>
            <person name="Chapman C."/>
            <person name="Bruce D."/>
            <person name="Karavis M."/>
            <person name="Krepps M."/>
            <person name="McGregor P.A."/>
            <person name="Hong C."/>
            <person name="Park K.H."/>
            <person name="Akmal A."/>
            <person name="Feldman A."/>
            <person name="Lin J.S."/>
            <person name="Chang W.E."/>
            <person name="Higgs B.W."/>
            <person name="Demirev P."/>
            <person name="Lindquist J."/>
            <person name="Liem A."/>
            <person name="Fochler E."/>
            <person name="Read T.D."/>
            <person name="Tapia R."/>
            <person name="Johnson S."/>
            <person name="Bishop-Lilly K.A."/>
            <person name="Detter C."/>
            <person name="Han C."/>
            <person name="Sozhamannan S."/>
            <person name="Rosenzweig C.N."/>
            <person name="Skowronski E.W."/>
        </authorList>
    </citation>
    <scope>NUCLEOTIDE SEQUENCE [LARGE SCALE GENOMIC DNA]</scope>
    <source>
        <strain evidence="2 3">MLST1</strain>
    </source>
</reference>
<dbReference type="AlphaFoldDB" id="A0A432W6Z7"/>
<sequence length="260" mass="30280">MNLNIIENFRNDLRHHLIPLHYQTVINYQENSVFSMEALLNWSKIKEYDVSLEALISEVETNETLCLELDRYVATTALHEFNSICTEYPYSGSISINICPRSLETLDFVDFLKDLIQSLNKMQFSRLIIEITERNEWLHPALILENIKRLRKMGVQVAVDDFITGYSNFGTLLNEDVRIVKLDKSLTARLLTDKMVRKFFSSFYALSQQLGKEVIVEGVEKIEQALILRSEGYALLQGYYFSRPMKKELMVRYLKGLESV</sequence>
<proteinExistence type="predicted"/>
<evidence type="ECO:0000313" key="3">
    <source>
        <dbReference type="Proteomes" id="UP000288293"/>
    </source>
</evidence>
<dbReference type="PANTHER" id="PTHR33121">
    <property type="entry name" value="CYCLIC DI-GMP PHOSPHODIESTERASE PDEF"/>
    <property type="match status" value="1"/>
</dbReference>
<dbReference type="SUPFAM" id="SSF141868">
    <property type="entry name" value="EAL domain-like"/>
    <property type="match status" value="1"/>
</dbReference>
<dbReference type="OrthoDB" id="9804951at2"/>
<organism evidence="2 3">
    <name type="scientific">Aliidiomarina minuta</name>
    <dbReference type="NCBI Taxonomy" id="880057"/>
    <lineage>
        <taxon>Bacteria</taxon>
        <taxon>Pseudomonadati</taxon>
        <taxon>Pseudomonadota</taxon>
        <taxon>Gammaproteobacteria</taxon>
        <taxon>Alteromonadales</taxon>
        <taxon>Idiomarinaceae</taxon>
        <taxon>Aliidiomarina</taxon>
    </lineage>
</organism>
<dbReference type="EMBL" id="PIPL01000001">
    <property type="protein sequence ID" value="RUO25853.1"/>
    <property type="molecule type" value="Genomic_DNA"/>
</dbReference>
<dbReference type="InterPro" id="IPR035919">
    <property type="entry name" value="EAL_sf"/>
</dbReference>
<dbReference type="PANTHER" id="PTHR33121:SF70">
    <property type="entry name" value="SIGNALING PROTEIN YKOW"/>
    <property type="match status" value="1"/>
</dbReference>